<dbReference type="InterPro" id="IPR041988">
    <property type="entry name" value="Ribosomal_uL24_KOW"/>
</dbReference>
<protein>
    <recommendedName>
        <fullName evidence="8 10">Large ribosomal subunit protein uL24</fullName>
    </recommendedName>
</protein>
<comment type="function">
    <text evidence="9 10">One of the proteins that surrounds the polypeptide exit tunnel on the outside of the subunit.</text>
</comment>
<dbReference type="Pfam" id="PF00467">
    <property type="entry name" value="KOW"/>
    <property type="match status" value="1"/>
</dbReference>
<dbReference type="GO" id="GO:1990904">
    <property type="term" value="C:ribonucleoprotein complex"/>
    <property type="evidence" value="ECO:0007669"/>
    <property type="project" value="UniProtKB-KW"/>
</dbReference>
<evidence type="ECO:0000256" key="6">
    <source>
        <dbReference type="ARBA" id="ARBA00022980"/>
    </source>
</evidence>
<dbReference type="AlphaFoldDB" id="A0A6F8ZIX3"/>
<gene>
    <name evidence="10 13" type="primary">rplX</name>
    <name evidence="13" type="ORF">R50_2440</name>
</gene>
<organism evidence="13 14">
    <name type="scientific">Candidatus Hydrogenisulfobacillus filiaventi</name>
    <dbReference type="NCBI Taxonomy" id="2707344"/>
    <lineage>
        <taxon>Bacteria</taxon>
        <taxon>Bacillati</taxon>
        <taxon>Bacillota</taxon>
        <taxon>Clostridia</taxon>
        <taxon>Eubacteriales</taxon>
        <taxon>Clostridiales Family XVII. Incertae Sedis</taxon>
        <taxon>Candidatus Hydrogenisulfobacillus</taxon>
    </lineage>
</organism>
<evidence type="ECO:0000259" key="12">
    <source>
        <dbReference type="SMART" id="SM00739"/>
    </source>
</evidence>
<dbReference type="HAMAP" id="MF_01326_B">
    <property type="entry name" value="Ribosomal_uL24_B"/>
    <property type="match status" value="1"/>
</dbReference>
<evidence type="ECO:0000256" key="9">
    <source>
        <dbReference type="ARBA" id="ARBA00058688"/>
    </source>
</evidence>
<evidence type="ECO:0000256" key="2">
    <source>
        <dbReference type="ARBA" id="ARBA00010618"/>
    </source>
</evidence>
<dbReference type="Pfam" id="PF17136">
    <property type="entry name" value="ribosomal_L24"/>
    <property type="match status" value="1"/>
</dbReference>
<dbReference type="Proteomes" id="UP000503399">
    <property type="component" value="Chromosome"/>
</dbReference>
<keyword evidence="6 10" id="KW-0689">Ribosomal protein</keyword>
<evidence type="ECO:0000313" key="13">
    <source>
        <dbReference type="EMBL" id="CAB1129937.1"/>
    </source>
</evidence>
<evidence type="ECO:0000256" key="7">
    <source>
        <dbReference type="ARBA" id="ARBA00023274"/>
    </source>
</evidence>
<dbReference type="InterPro" id="IPR005824">
    <property type="entry name" value="KOW"/>
</dbReference>
<evidence type="ECO:0000256" key="11">
    <source>
        <dbReference type="RuleBase" id="RU003477"/>
    </source>
</evidence>
<keyword evidence="7 10" id="KW-0687">Ribonucleoprotein</keyword>
<dbReference type="GO" id="GO:0019843">
    <property type="term" value="F:rRNA binding"/>
    <property type="evidence" value="ECO:0007669"/>
    <property type="project" value="UniProtKB-UniRule"/>
</dbReference>
<comment type="function">
    <text evidence="1 10">One of two assembly initiator proteins, it binds directly to the 5'-end of the 23S rRNA, where it nucleates assembly of the 50S subunit.</text>
</comment>
<dbReference type="CDD" id="cd06089">
    <property type="entry name" value="KOW_RPL26"/>
    <property type="match status" value="1"/>
</dbReference>
<dbReference type="InterPro" id="IPR008991">
    <property type="entry name" value="Translation_prot_SH3-like_sf"/>
</dbReference>
<keyword evidence="5 10" id="KW-0694">RNA-binding</keyword>
<evidence type="ECO:0000256" key="5">
    <source>
        <dbReference type="ARBA" id="ARBA00022884"/>
    </source>
</evidence>
<name>A0A6F8ZIX3_9FIRM</name>
<dbReference type="InterPro" id="IPR005825">
    <property type="entry name" value="Ribosomal_uL24_CS"/>
</dbReference>
<dbReference type="InterPro" id="IPR014722">
    <property type="entry name" value="Rib_uL2_dom2"/>
</dbReference>
<proteinExistence type="inferred from homology"/>
<dbReference type="SUPFAM" id="SSF50104">
    <property type="entry name" value="Translation proteins SH3-like domain"/>
    <property type="match status" value="1"/>
</dbReference>
<comment type="subunit">
    <text evidence="3 10">Part of the 50S ribosomal subunit.</text>
</comment>
<dbReference type="KEGG" id="hfv:R50_2440"/>
<keyword evidence="4 10" id="KW-0699">rRNA-binding</keyword>
<comment type="similarity">
    <text evidence="2 10 11">Belongs to the universal ribosomal protein uL24 family.</text>
</comment>
<accession>A0A6F8ZIX3</accession>
<feature type="domain" description="KOW" evidence="12">
    <location>
        <begin position="5"/>
        <end position="32"/>
    </location>
</feature>
<dbReference type="Gene3D" id="2.30.30.30">
    <property type="match status" value="1"/>
</dbReference>
<dbReference type="GO" id="GO:0003735">
    <property type="term" value="F:structural constituent of ribosome"/>
    <property type="evidence" value="ECO:0007669"/>
    <property type="project" value="InterPro"/>
</dbReference>
<evidence type="ECO:0000256" key="4">
    <source>
        <dbReference type="ARBA" id="ARBA00022730"/>
    </source>
</evidence>
<dbReference type="InterPro" id="IPR003256">
    <property type="entry name" value="Ribosomal_uL24"/>
</dbReference>
<dbReference type="GO" id="GO:0006412">
    <property type="term" value="P:translation"/>
    <property type="evidence" value="ECO:0007669"/>
    <property type="project" value="UniProtKB-UniRule"/>
</dbReference>
<dbReference type="FunFam" id="2.30.30.30:FF:000004">
    <property type="entry name" value="50S ribosomal protein L24"/>
    <property type="match status" value="1"/>
</dbReference>
<dbReference type="EMBL" id="LR778114">
    <property type="protein sequence ID" value="CAB1129937.1"/>
    <property type="molecule type" value="Genomic_DNA"/>
</dbReference>
<evidence type="ECO:0000256" key="1">
    <source>
        <dbReference type="ARBA" id="ARBA00004072"/>
    </source>
</evidence>
<evidence type="ECO:0000256" key="10">
    <source>
        <dbReference type="HAMAP-Rule" id="MF_01326"/>
    </source>
</evidence>
<dbReference type="GO" id="GO:0005840">
    <property type="term" value="C:ribosome"/>
    <property type="evidence" value="ECO:0007669"/>
    <property type="project" value="UniProtKB-KW"/>
</dbReference>
<evidence type="ECO:0000256" key="8">
    <source>
        <dbReference type="ARBA" id="ARBA00035206"/>
    </source>
</evidence>
<sequence length="105" mass="11527">MGAMRVRTGDTVLVIAGRDKGKQGKIIRALPKERRVVVEKVNLVKKHQKARPGMESGIITMEAPIAVSNVMLICPSCKTPTRVAKRFTEDGRKVRVCKRCGAVIS</sequence>
<reference evidence="13 14" key="1">
    <citation type="submission" date="2020-02" db="EMBL/GenBank/DDBJ databases">
        <authorList>
            <person name="Hogendoorn C."/>
        </authorList>
    </citation>
    <scope>NUCLEOTIDE SEQUENCE [LARGE SCALE GENOMIC DNA]</scope>
    <source>
        <strain evidence="13">R501</strain>
    </source>
</reference>
<dbReference type="PANTHER" id="PTHR12903">
    <property type="entry name" value="MITOCHONDRIAL RIBOSOMAL PROTEIN L24"/>
    <property type="match status" value="1"/>
</dbReference>
<dbReference type="InterPro" id="IPR057264">
    <property type="entry name" value="Ribosomal_uL24_C"/>
</dbReference>
<dbReference type="SMART" id="SM00739">
    <property type="entry name" value="KOW"/>
    <property type="match status" value="1"/>
</dbReference>
<dbReference type="PROSITE" id="PS01108">
    <property type="entry name" value="RIBOSOMAL_L24"/>
    <property type="match status" value="1"/>
</dbReference>
<evidence type="ECO:0000313" key="14">
    <source>
        <dbReference type="Proteomes" id="UP000503399"/>
    </source>
</evidence>
<dbReference type="NCBIfam" id="TIGR01079">
    <property type="entry name" value="rplX_bact"/>
    <property type="match status" value="1"/>
</dbReference>
<evidence type="ECO:0000256" key="3">
    <source>
        <dbReference type="ARBA" id="ARBA00011838"/>
    </source>
</evidence>
<keyword evidence="14" id="KW-1185">Reference proteome</keyword>